<dbReference type="GO" id="GO:0044183">
    <property type="term" value="F:protein folding chaperone"/>
    <property type="evidence" value="ECO:0007669"/>
    <property type="project" value="InterPro"/>
</dbReference>
<keyword evidence="7" id="KW-1185">Reference proteome</keyword>
<evidence type="ECO:0000256" key="4">
    <source>
        <dbReference type="ARBA" id="ARBA00022989"/>
    </source>
</evidence>
<keyword evidence="3 6" id="KW-0812">Transmembrane</keyword>
<evidence type="ECO:0000313" key="7">
    <source>
        <dbReference type="Proteomes" id="UP000008854"/>
    </source>
</evidence>
<dbReference type="InterPro" id="IPR005351">
    <property type="entry name" value="ASTER"/>
</dbReference>
<feature type="transmembrane region" description="Helical" evidence="6">
    <location>
        <begin position="50"/>
        <end position="79"/>
    </location>
</feature>
<evidence type="ECO:0000256" key="5">
    <source>
        <dbReference type="ARBA" id="ARBA00023136"/>
    </source>
</evidence>
<evidence type="ECO:0000256" key="2">
    <source>
        <dbReference type="ARBA" id="ARBA00009066"/>
    </source>
</evidence>
<proteinExistence type="inferred from homology"/>
<feature type="transmembrane region" description="Helical" evidence="6">
    <location>
        <begin position="91"/>
        <end position="109"/>
    </location>
</feature>
<comment type="subcellular location">
    <subcellularLocation>
        <location evidence="1">Membrane</location>
    </subcellularLocation>
</comment>
<evidence type="ECO:0000313" key="8">
    <source>
        <dbReference type="WBParaSite" id="Smp_350040.1"/>
    </source>
</evidence>
<comment type="similarity">
    <text evidence="2">Belongs to the Asterix family.</text>
</comment>
<dbReference type="PANTHER" id="PTHR13193">
    <property type="entry name" value="CGI-140"/>
    <property type="match status" value="1"/>
</dbReference>
<dbReference type="GO" id="GO:0005789">
    <property type="term" value="C:endoplasmic reticulum membrane"/>
    <property type="evidence" value="ECO:0007669"/>
    <property type="project" value="InterPro"/>
</dbReference>
<dbReference type="Proteomes" id="UP000008854">
    <property type="component" value="Unassembled WGS sequence"/>
</dbReference>
<dbReference type="AlphaFoldDB" id="A0AA82N813"/>
<organism evidence="7 8">
    <name type="scientific">Schistosoma mansoni</name>
    <name type="common">Blood fluke</name>
    <dbReference type="NCBI Taxonomy" id="6183"/>
    <lineage>
        <taxon>Eukaryota</taxon>
        <taxon>Metazoa</taxon>
        <taxon>Spiralia</taxon>
        <taxon>Lophotrochozoa</taxon>
        <taxon>Platyhelminthes</taxon>
        <taxon>Trematoda</taxon>
        <taxon>Digenea</taxon>
        <taxon>Strigeidida</taxon>
        <taxon>Schistosomatoidea</taxon>
        <taxon>Schistosomatidae</taxon>
        <taxon>Schistosoma</taxon>
    </lineage>
</organism>
<protein>
    <recommendedName>
        <fullName evidence="9">Protein Asterix</fullName>
    </recommendedName>
</protein>
<dbReference type="Pfam" id="PF03669">
    <property type="entry name" value="ASTER"/>
    <property type="match status" value="1"/>
</dbReference>
<dbReference type="WBParaSite" id="Smp_350040.1">
    <property type="protein sequence ID" value="Smp_350040.1"/>
    <property type="gene ID" value="Smp_350040"/>
</dbReference>
<keyword evidence="5 6" id="KW-0472">Membrane</keyword>
<accession>A0AA82N813</accession>
<evidence type="ECO:0000256" key="3">
    <source>
        <dbReference type="ARBA" id="ARBA00022692"/>
    </source>
</evidence>
<sequence length="117" mass="13272">MLQLYPSVCSPRSFIMLAASDPRRPNKLRRFVPLSQDAPSLDQTIDYLNFFGIVLSMCGLLFEMKFAAWLAVVCAFITYANSRTGEDTKQLISGFMLSISALIICYMHNPQPMQLPW</sequence>
<keyword evidence="4 6" id="KW-1133">Transmembrane helix</keyword>
<evidence type="ECO:0008006" key="9">
    <source>
        <dbReference type="Google" id="ProtNLM"/>
    </source>
</evidence>
<reference evidence="7" key="1">
    <citation type="journal article" date="2012" name="PLoS Negl. Trop. Dis.">
        <title>A systematically improved high quality genome and transcriptome of the human blood fluke Schistosoma mansoni.</title>
        <authorList>
            <person name="Protasio A.V."/>
            <person name="Tsai I.J."/>
            <person name="Babbage A."/>
            <person name="Nichol S."/>
            <person name="Hunt M."/>
            <person name="Aslett M.A."/>
            <person name="De Silva N."/>
            <person name="Velarde G.S."/>
            <person name="Anderson T.J."/>
            <person name="Clark R.C."/>
            <person name="Davidson C."/>
            <person name="Dillon G.P."/>
            <person name="Holroyd N.E."/>
            <person name="LoVerde P.T."/>
            <person name="Lloyd C."/>
            <person name="McQuillan J."/>
            <person name="Oliveira G."/>
            <person name="Otto T.D."/>
            <person name="Parker-Manuel S.J."/>
            <person name="Quail M.A."/>
            <person name="Wilson R.A."/>
            <person name="Zerlotini A."/>
            <person name="Dunne D.W."/>
            <person name="Berriman M."/>
        </authorList>
    </citation>
    <scope>NUCLEOTIDE SEQUENCE [LARGE SCALE GENOMIC DNA]</scope>
    <source>
        <strain evidence="7">Puerto Rican</strain>
    </source>
</reference>
<name>A0AA82N813_SCHMA</name>
<dbReference type="GO" id="GO:0045048">
    <property type="term" value="P:protein insertion into ER membrane"/>
    <property type="evidence" value="ECO:0007669"/>
    <property type="project" value="InterPro"/>
</dbReference>
<dbReference type="PANTHER" id="PTHR13193:SF0">
    <property type="entry name" value="PAT COMPLEX SUBUNIT ASTERIX"/>
    <property type="match status" value="1"/>
</dbReference>
<evidence type="ECO:0000256" key="6">
    <source>
        <dbReference type="SAM" id="Phobius"/>
    </source>
</evidence>
<evidence type="ECO:0000256" key="1">
    <source>
        <dbReference type="ARBA" id="ARBA00004370"/>
    </source>
</evidence>
<reference evidence="8" key="2">
    <citation type="submission" date="2023-11" db="UniProtKB">
        <authorList>
            <consortium name="WormBaseParasite"/>
        </authorList>
    </citation>
    <scope>IDENTIFICATION</scope>
    <source>
        <strain evidence="8">Puerto Rican</strain>
    </source>
</reference>